<dbReference type="OrthoDB" id="9974479at2759"/>
<sequence length="83" mass="9891">MQLRVDDVLQCMKSRCKDELAAIPTIYEEELLKLRDREWNYDTHQLIEHIPTFYSCKDQLYNERHKLIPALPTTVEDIIVDGE</sequence>
<proteinExistence type="predicted"/>
<dbReference type="AlphaFoldDB" id="A0A8B6GPU5"/>
<dbReference type="Proteomes" id="UP000596742">
    <property type="component" value="Unassembled WGS sequence"/>
</dbReference>
<protein>
    <submittedName>
        <fullName evidence="1">Uncharacterized protein</fullName>
    </submittedName>
</protein>
<name>A0A8B6GPU5_MYTGA</name>
<evidence type="ECO:0000313" key="2">
    <source>
        <dbReference type="Proteomes" id="UP000596742"/>
    </source>
</evidence>
<dbReference type="EMBL" id="UYJE01008798">
    <property type="protein sequence ID" value="VDI67367.1"/>
    <property type="molecule type" value="Genomic_DNA"/>
</dbReference>
<evidence type="ECO:0000313" key="1">
    <source>
        <dbReference type="EMBL" id="VDI67367.1"/>
    </source>
</evidence>
<organism evidence="1 2">
    <name type="scientific">Mytilus galloprovincialis</name>
    <name type="common">Mediterranean mussel</name>
    <dbReference type="NCBI Taxonomy" id="29158"/>
    <lineage>
        <taxon>Eukaryota</taxon>
        <taxon>Metazoa</taxon>
        <taxon>Spiralia</taxon>
        <taxon>Lophotrochozoa</taxon>
        <taxon>Mollusca</taxon>
        <taxon>Bivalvia</taxon>
        <taxon>Autobranchia</taxon>
        <taxon>Pteriomorphia</taxon>
        <taxon>Mytilida</taxon>
        <taxon>Mytiloidea</taxon>
        <taxon>Mytilidae</taxon>
        <taxon>Mytilinae</taxon>
        <taxon>Mytilus</taxon>
    </lineage>
</organism>
<reference evidence="1" key="1">
    <citation type="submission" date="2018-11" db="EMBL/GenBank/DDBJ databases">
        <authorList>
            <person name="Alioto T."/>
            <person name="Alioto T."/>
        </authorList>
    </citation>
    <scope>NUCLEOTIDE SEQUENCE</scope>
</reference>
<gene>
    <name evidence="1" type="ORF">MGAL_10B020756</name>
</gene>
<keyword evidence="2" id="KW-1185">Reference proteome</keyword>
<comment type="caution">
    <text evidence="1">The sequence shown here is derived from an EMBL/GenBank/DDBJ whole genome shotgun (WGS) entry which is preliminary data.</text>
</comment>
<accession>A0A8B6GPU5</accession>